<keyword evidence="2" id="KW-1185">Reference proteome</keyword>
<dbReference type="AlphaFoldDB" id="A0A1G9AAC5"/>
<protein>
    <submittedName>
        <fullName evidence="1">Uncharacterized protein</fullName>
    </submittedName>
</protein>
<sequence>MSLKENLKQIPPVLIAFRALKILYKKRNFDQIVIHRRDYTKLPASVVIPLFSRHLRNQLGPSDDLTIVLVHNYPKPPIMEQSLHYVGIHDFVVLTPPKAPQGWHHGQKIQVIHEYLQSGKCKTPYVLYCDSDDAILQKDPRLAIDLLKKENCDLLFSETAYPAGYECMPDVQEWADQNAAESGSQPLYINSGVYIGKTEFMKEVFADAVQYVTDDALPITEHRRLQAENRLQEVLTEYPKRCASCQEIFRYLHPKYYPRMKIDYKEQLALR</sequence>
<organism evidence="1 2">
    <name type="scientific">Catalinimonas alkaloidigena</name>
    <dbReference type="NCBI Taxonomy" id="1075417"/>
    <lineage>
        <taxon>Bacteria</taxon>
        <taxon>Pseudomonadati</taxon>
        <taxon>Bacteroidota</taxon>
        <taxon>Cytophagia</taxon>
        <taxon>Cytophagales</taxon>
        <taxon>Catalimonadaceae</taxon>
        <taxon>Catalinimonas</taxon>
    </lineage>
</organism>
<reference evidence="1 2" key="1">
    <citation type="submission" date="2016-10" db="EMBL/GenBank/DDBJ databases">
        <authorList>
            <person name="de Groot N.N."/>
        </authorList>
    </citation>
    <scope>NUCLEOTIDE SEQUENCE [LARGE SCALE GENOMIC DNA]</scope>
    <source>
        <strain evidence="1 2">DSM 25186</strain>
    </source>
</reference>
<proteinExistence type="predicted"/>
<accession>A0A1G9AAC5</accession>
<dbReference type="STRING" id="1075417.SAMN05421823_102210"/>
<evidence type="ECO:0000313" key="2">
    <source>
        <dbReference type="Proteomes" id="UP000198510"/>
    </source>
</evidence>
<dbReference type="RefSeq" id="WP_089679680.1">
    <property type="nucleotide sequence ID" value="NZ_FNFO01000002.1"/>
</dbReference>
<dbReference type="EMBL" id="FNFO01000002">
    <property type="protein sequence ID" value="SDK23555.1"/>
    <property type="molecule type" value="Genomic_DNA"/>
</dbReference>
<name>A0A1G9AAC5_9BACT</name>
<gene>
    <name evidence="1" type="ORF">SAMN05421823_102210</name>
</gene>
<dbReference type="SUPFAM" id="SSF53448">
    <property type="entry name" value="Nucleotide-diphospho-sugar transferases"/>
    <property type="match status" value="1"/>
</dbReference>
<evidence type="ECO:0000313" key="1">
    <source>
        <dbReference type="EMBL" id="SDK23555.1"/>
    </source>
</evidence>
<dbReference type="Proteomes" id="UP000198510">
    <property type="component" value="Unassembled WGS sequence"/>
</dbReference>
<dbReference type="InterPro" id="IPR029044">
    <property type="entry name" value="Nucleotide-diphossugar_trans"/>
</dbReference>